<gene>
    <name evidence="1" type="ORF">SLAVMIC_00343</name>
</gene>
<proteinExistence type="predicted"/>
<organism evidence="1">
    <name type="scientific">uncultured marine phage</name>
    <dbReference type="NCBI Taxonomy" id="707152"/>
    <lineage>
        <taxon>Viruses</taxon>
        <taxon>environmental samples</taxon>
    </lineage>
</organism>
<dbReference type="EMBL" id="OU342829">
    <property type="protein sequence ID" value="CAG7580294.1"/>
    <property type="molecule type" value="Genomic_DNA"/>
</dbReference>
<reference evidence="1" key="1">
    <citation type="submission" date="2021-06" db="EMBL/GenBank/DDBJ databases">
        <authorList>
            <person name="Gannon L."/>
            <person name="Redgwell R T."/>
            <person name="Michniewski S."/>
            <person name="Harrison D C."/>
            <person name="Millard A."/>
        </authorList>
    </citation>
    <scope>NUCLEOTIDE SEQUENCE</scope>
</reference>
<accession>A0A8D9FQ55</accession>
<protein>
    <submittedName>
        <fullName evidence="1">Uncharacterized protein</fullName>
    </submittedName>
</protein>
<name>A0A8D9FQ55_9VIRU</name>
<evidence type="ECO:0000313" key="1">
    <source>
        <dbReference type="EMBL" id="CAG7580294.1"/>
    </source>
</evidence>
<sequence length="74" mass="8644">MSTVNFQIGDDVRWIDNPFTIVEIKNDKALLKQRFSIGIELRDLVPIGELTLEASYIAKERESRLDEFLNMKRC</sequence>